<comment type="caution">
    <text evidence="1">The sequence shown here is derived from an EMBL/GenBank/DDBJ whole genome shotgun (WGS) entry which is preliminary data.</text>
</comment>
<reference evidence="1" key="1">
    <citation type="submission" date="2023-03" db="EMBL/GenBank/DDBJ databases">
        <title>Massive genome expansion in bonnet fungi (Mycena s.s.) driven by repeated elements and novel gene families across ecological guilds.</title>
        <authorList>
            <consortium name="Lawrence Berkeley National Laboratory"/>
            <person name="Harder C.B."/>
            <person name="Miyauchi S."/>
            <person name="Viragh M."/>
            <person name="Kuo A."/>
            <person name="Thoen E."/>
            <person name="Andreopoulos B."/>
            <person name="Lu D."/>
            <person name="Skrede I."/>
            <person name="Drula E."/>
            <person name="Henrissat B."/>
            <person name="Morin E."/>
            <person name="Kohler A."/>
            <person name="Barry K."/>
            <person name="LaButti K."/>
            <person name="Morin E."/>
            <person name="Salamov A."/>
            <person name="Lipzen A."/>
            <person name="Mereny Z."/>
            <person name="Hegedus B."/>
            <person name="Baldrian P."/>
            <person name="Stursova M."/>
            <person name="Weitz H."/>
            <person name="Taylor A."/>
            <person name="Grigoriev I.V."/>
            <person name="Nagy L.G."/>
            <person name="Martin F."/>
            <person name="Kauserud H."/>
        </authorList>
    </citation>
    <scope>NUCLEOTIDE SEQUENCE</scope>
    <source>
        <strain evidence="1">9144</strain>
    </source>
</reference>
<keyword evidence="2" id="KW-1185">Reference proteome</keyword>
<evidence type="ECO:0000313" key="1">
    <source>
        <dbReference type="EMBL" id="KAJ7213952.1"/>
    </source>
</evidence>
<proteinExistence type="predicted"/>
<protein>
    <submittedName>
        <fullName evidence="1">Uncharacterized protein</fullName>
    </submittedName>
</protein>
<gene>
    <name evidence="1" type="ORF">GGX14DRAFT_392723</name>
</gene>
<evidence type="ECO:0000313" key="2">
    <source>
        <dbReference type="Proteomes" id="UP001219525"/>
    </source>
</evidence>
<name>A0AAD6YCQ8_9AGAR</name>
<organism evidence="1 2">
    <name type="scientific">Mycena pura</name>
    <dbReference type="NCBI Taxonomy" id="153505"/>
    <lineage>
        <taxon>Eukaryota</taxon>
        <taxon>Fungi</taxon>
        <taxon>Dikarya</taxon>
        <taxon>Basidiomycota</taxon>
        <taxon>Agaricomycotina</taxon>
        <taxon>Agaricomycetes</taxon>
        <taxon>Agaricomycetidae</taxon>
        <taxon>Agaricales</taxon>
        <taxon>Marasmiineae</taxon>
        <taxon>Mycenaceae</taxon>
        <taxon>Mycena</taxon>
    </lineage>
</organism>
<accession>A0AAD6YCQ8</accession>
<sequence length="184" mass="20588">MHDTQLLSSLLLASISLIPNHTIRLAALAVSLVMAIIHAIYLKCPSTQLAQLEAIINKTEQVIQDAEAHCRIGPLILVEVNLRLLEVKCSASVIRCHILESRTFMWKNYYQLSRDISACAQVVSKALIMVQVKPSLIVEADHQHKYAVDIQATQTALNQYRTHQSGYRSVYNNTSTVSPSHTRN</sequence>
<dbReference type="EMBL" id="JARJCW010000020">
    <property type="protein sequence ID" value="KAJ7213952.1"/>
    <property type="molecule type" value="Genomic_DNA"/>
</dbReference>
<dbReference type="Proteomes" id="UP001219525">
    <property type="component" value="Unassembled WGS sequence"/>
</dbReference>
<dbReference type="AlphaFoldDB" id="A0AAD6YCQ8"/>